<reference evidence="2 3" key="1">
    <citation type="submission" date="2021-02" db="EMBL/GenBank/DDBJ databases">
        <title>Streptomyces spirodelae sp. nov., isolated from duckweed.</title>
        <authorList>
            <person name="Saimee Y."/>
            <person name="Duangmal K."/>
        </authorList>
    </citation>
    <scope>NUCLEOTIDE SEQUENCE [LARGE SCALE GENOMIC DNA]</scope>
    <source>
        <strain evidence="2 3">DSM 42105</strain>
    </source>
</reference>
<name>A0ABS3Y4Z2_9ACTN</name>
<comment type="caution">
    <text evidence="2">The sequence shown here is derived from an EMBL/GenBank/DDBJ whole genome shotgun (WGS) entry which is preliminary data.</text>
</comment>
<dbReference type="RefSeq" id="WP_209214241.1">
    <property type="nucleotide sequence ID" value="NZ_JAFFZM010000027.1"/>
</dbReference>
<gene>
    <name evidence="2" type="ORF">JW613_31295</name>
</gene>
<organism evidence="2 3">
    <name type="scientific">Streptomyces smyrnaeus</name>
    <dbReference type="NCBI Taxonomy" id="1387713"/>
    <lineage>
        <taxon>Bacteria</taxon>
        <taxon>Bacillati</taxon>
        <taxon>Actinomycetota</taxon>
        <taxon>Actinomycetes</taxon>
        <taxon>Kitasatosporales</taxon>
        <taxon>Streptomycetaceae</taxon>
        <taxon>Streptomyces</taxon>
    </lineage>
</organism>
<protein>
    <submittedName>
        <fullName evidence="2">DUF721 domain-containing protein</fullName>
    </submittedName>
</protein>
<sequence length="131" mass="14406">MTPVMSIRDVLLTLEQRLFGHVIASPAGRVRARWQQVVGPEIAIRVRVAGFDEQMSTLVVEGGGQAWVTQMRLLGPRLVQRLQEDGLPVSAVASTGPAARRHRPGPRRPESRPQTQRAVACNSTSGWPSRH</sequence>
<accession>A0ABS3Y4Z2</accession>
<evidence type="ECO:0000256" key="1">
    <source>
        <dbReference type="SAM" id="MobiDB-lite"/>
    </source>
</evidence>
<dbReference type="Proteomes" id="UP000721954">
    <property type="component" value="Unassembled WGS sequence"/>
</dbReference>
<dbReference type="InterPro" id="IPR007922">
    <property type="entry name" value="DciA-like"/>
</dbReference>
<feature type="compositionally biased region" description="Polar residues" evidence="1">
    <location>
        <begin position="114"/>
        <end position="131"/>
    </location>
</feature>
<feature type="region of interest" description="Disordered" evidence="1">
    <location>
        <begin position="89"/>
        <end position="131"/>
    </location>
</feature>
<dbReference type="Pfam" id="PF05258">
    <property type="entry name" value="DciA"/>
    <property type="match status" value="1"/>
</dbReference>
<keyword evidence="3" id="KW-1185">Reference proteome</keyword>
<evidence type="ECO:0000313" key="2">
    <source>
        <dbReference type="EMBL" id="MBO8202727.1"/>
    </source>
</evidence>
<dbReference type="GeneID" id="96263100"/>
<dbReference type="EMBL" id="JAFFZM010000027">
    <property type="protein sequence ID" value="MBO8202727.1"/>
    <property type="molecule type" value="Genomic_DNA"/>
</dbReference>
<evidence type="ECO:0000313" key="3">
    <source>
        <dbReference type="Proteomes" id="UP000721954"/>
    </source>
</evidence>
<proteinExistence type="predicted"/>